<accession>A0ABQ2SQG6</accession>
<evidence type="ECO:0000313" key="1">
    <source>
        <dbReference type="EMBL" id="GGS36585.1"/>
    </source>
</evidence>
<reference evidence="2" key="1">
    <citation type="journal article" date="2019" name="Int. J. Syst. Evol. Microbiol.">
        <title>The Global Catalogue of Microorganisms (GCM) 10K type strain sequencing project: providing services to taxonomists for standard genome sequencing and annotation.</title>
        <authorList>
            <consortium name="The Broad Institute Genomics Platform"/>
            <consortium name="The Broad Institute Genome Sequencing Center for Infectious Disease"/>
            <person name="Wu L."/>
            <person name="Ma J."/>
        </authorList>
    </citation>
    <scope>NUCLEOTIDE SEQUENCE [LARGE SCALE GENOMIC DNA]</scope>
    <source>
        <strain evidence="2">JCM 31406</strain>
    </source>
</reference>
<dbReference type="EMBL" id="BMQO01000019">
    <property type="protein sequence ID" value="GGS36585.1"/>
    <property type="molecule type" value="Genomic_DNA"/>
</dbReference>
<gene>
    <name evidence="1" type="ORF">GCM10008961_30390</name>
</gene>
<evidence type="ECO:0000313" key="2">
    <source>
        <dbReference type="Proteomes" id="UP000620633"/>
    </source>
</evidence>
<dbReference type="Proteomes" id="UP000620633">
    <property type="component" value="Unassembled WGS sequence"/>
</dbReference>
<name>A0ABQ2SQG6_9DEIO</name>
<keyword evidence="2" id="KW-1185">Reference proteome</keyword>
<comment type="caution">
    <text evidence="1">The sequence shown here is derived from an EMBL/GenBank/DDBJ whole genome shotgun (WGS) entry which is preliminary data.</text>
</comment>
<proteinExistence type="predicted"/>
<organism evidence="1 2">
    <name type="scientific">Deinococcus knuensis</name>
    <dbReference type="NCBI Taxonomy" id="1837380"/>
    <lineage>
        <taxon>Bacteria</taxon>
        <taxon>Thermotogati</taxon>
        <taxon>Deinococcota</taxon>
        <taxon>Deinococci</taxon>
        <taxon>Deinococcales</taxon>
        <taxon>Deinococcaceae</taxon>
        <taxon>Deinococcus</taxon>
    </lineage>
</organism>
<protein>
    <submittedName>
        <fullName evidence="1">Uncharacterized protein</fullName>
    </submittedName>
</protein>
<sequence length="103" mass="11263">MLCSAPQDQAVPVNSAHCLGRLGAKGTPVQIPELPDWACPDHERTSGSAQLVQPLEDLRTDMPVEIDLRRNVYRHLHDALKLLRPPAQEAVMPPPNAMLSPTA</sequence>